<name>A0A7G5BAK6_9CAUD</name>
<reference evidence="1 2" key="1">
    <citation type="submission" date="2020-07" db="EMBL/GenBank/DDBJ databases">
        <title>Ralstonia phages.</title>
        <authorList>
            <person name="Trotereau A."/>
            <person name="Boyer C."/>
            <person name="Torres-Barcelo C."/>
        </authorList>
    </citation>
    <scope>NUCLEOTIDE SEQUENCE [LARGE SCALE GENOMIC DNA]</scope>
</reference>
<organism evidence="1 2">
    <name type="scientific">Ralstonia phage Hennie</name>
    <dbReference type="NCBI Taxonomy" id="2759729"/>
    <lineage>
        <taxon>Viruses</taxon>
        <taxon>Duplodnaviria</taxon>
        <taxon>Heunggongvirae</taxon>
        <taxon>Uroviricota</taxon>
        <taxon>Caudoviricetes</taxon>
        <taxon>Firingavirus</taxon>
        <taxon>Firingavirus firinga</taxon>
    </lineage>
</organism>
<evidence type="ECO:0000313" key="2">
    <source>
        <dbReference type="Proteomes" id="UP000515235"/>
    </source>
</evidence>
<dbReference type="EMBL" id="MT740741">
    <property type="protein sequence ID" value="QMV33329.1"/>
    <property type="molecule type" value="Genomic_DNA"/>
</dbReference>
<proteinExistence type="predicted"/>
<gene>
    <name evidence="1" type="ORF">12C_00019</name>
</gene>
<protein>
    <submittedName>
        <fullName evidence="1">Uncharacterized protein</fullName>
    </submittedName>
</protein>
<accession>A0A7G5BAK6</accession>
<dbReference type="Proteomes" id="UP000515235">
    <property type="component" value="Segment"/>
</dbReference>
<evidence type="ECO:0000313" key="1">
    <source>
        <dbReference type="EMBL" id="QMV33329.1"/>
    </source>
</evidence>
<sequence>MSEEQTNQTSIVGEIVSEFQKLEEKVEHLIHPDAAAQLQEAGMSAVGSFDATAPAIEAAAASGTFPNVIPAISDLAPMQWTTEQIAQIQAIGDAPVPMNASVSDVVAQSENGMQSSVRAASPNDGTLAASGFADDVAARALASIQRIREHLWTFERSAVAHLHAELDKLESIFAK</sequence>